<evidence type="ECO:0000313" key="3">
    <source>
        <dbReference type="EMBL" id="CAB3761240.1"/>
    </source>
</evidence>
<feature type="transmembrane region" description="Helical" evidence="1">
    <location>
        <begin position="77"/>
        <end position="96"/>
    </location>
</feature>
<organism evidence="3 4">
    <name type="scientific">Paraburkholderia humisilvae</name>
    <dbReference type="NCBI Taxonomy" id="627669"/>
    <lineage>
        <taxon>Bacteria</taxon>
        <taxon>Pseudomonadati</taxon>
        <taxon>Pseudomonadota</taxon>
        <taxon>Betaproteobacteria</taxon>
        <taxon>Burkholderiales</taxon>
        <taxon>Burkholderiaceae</taxon>
        <taxon>Paraburkholderia</taxon>
    </lineage>
</organism>
<dbReference type="SUPFAM" id="SSF48317">
    <property type="entry name" value="Acid phosphatase/Vanadium-dependent haloperoxidase"/>
    <property type="match status" value="1"/>
</dbReference>
<dbReference type="InterPro" id="IPR000326">
    <property type="entry name" value="PAP2/HPO"/>
</dbReference>
<dbReference type="CDD" id="cd01610">
    <property type="entry name" value="PAP2_like"/>
    <property type="match status" value="1"/>
</dbReference>
<feature type="domain" description="Phosphatidic acid phosphatase type 2/haloperoxidase" evidence="2">
    <location>
        <begin position="77"/>
        <end position="152"/>
    </location>
</feature>
<evidence type="ECO:0000256" key="1">
    <source>
        <dbReference type="SAM" id="Phobius"/>
    </source>
</evidence>
<sequence>MSDLPLHFWYMTSSLGGVSVTLPLTLAIALWLAVGYSSRLAFGWVALIACSASIVILTKLAFVGWGIGVRDWDFTGLSGHAMMSTAIYPVAFFLVLLPTRTAIRVAGIVVGFCVGIAISFSRVMVEAHSPSEAIFGCVMGAATALLFIRMAWHTTHSRNPLSILPVMMSLIVLIAAFHNIHIPTHRWVEHIALKVSGHTRPFVRARWKSSHHHSQVISAPLSHTHDAIAPPRITSV</sequence>
<dbReference type="RefSeq" id="WP_175228191.1">
    <property type="nucleotide sequence ID" value="NZ_CADIKH010000018.1"/>
</dbReference>
<accession>A0A6J5E488</accession>
<dbReference type="Pfam" id="PF01569">
    <property type="entry name" value="PAP2"/>
    <property type="match status" value="1"/>
</dbReference>
<dbReference type="Proteomes" id="UP000494363">
    <property type="component" value="Unassembled WGS sequence"/>
</dbReference>
<feature type="transmembrane region" description="Helical" evidence="1">
    <location>
        <begin position="161"/>
        <end position="180"/>
    </location>
</feature>
<evidence type="ECO:0000259" key="2">
    <source>
        <dbReference type="Pfam" id="PF01569"/>
    </source>
</evidence>
<proteinExistence type="predicted"/>
<dbReference type="EMBL" id="CADIKH010000018">
    <property type="protein sequence ID" value="CAB3761240.1"/>
    <property type="molecule type" value="Genomic_DNA"/>
</dbReference>
<dbReference type="Gene3D" id="1.20.144.10">
    <property type="entry name" value="Phosphatidic acid phosphatase type 2/haloperoxidase"/>
    <property type="match status" value="1"/>
</dbReference>
<keyword evidence="1" id="KW-0472">Membrane</keyword>
<protein>
    <recommendedName>
        <fullName evidence="2">Phosphatidic acid phosphatase type 2/haloperoxidase domain-containing protein</fullName>
    </recommendedName>
</protein>
<evidence type="ECO:0000313" key="4">
    <source>
        <dbReference type="Proteomes" id="UP000494363"/>
    </source>
</evidence>
<keyword evidence="1" id="KW-0812">Transmembrane</keyword>
<reference evidence="3 4" key="1">
    <citation type="submission" date="2020-04" db="EMBL/GenBank/DDBJ databases">
        <authorList>
            <person name="De Canck E."/>
        </authorList>
    </citation>
    <scope>NUCLEOTIDE SEQUENCE [LARGE SCALE GENOMIC DNA]</scope>
    <source>
        <strain evidence="3 4">LMG 29542</strain>
    </source>
</reference>
<name>A0A6J5E488_9BURK</name>
<feature type="transmembrane region" description="Helical" evidence="1">
    <location>
        <begin position="133"/>
        <end position="152"/>
    </location>
</feature>
<feature type="transmembrane region" description="Helical" evidence="1">
    <location>
        <begin position="103"/>
        <end position="121"/>
    </location>
</feature>
<feature type="transmembrane region" description="Helical" evidence="1">
    <location>
        <begin position="41"/>
        <end position="65"/>
    </location>
</feature>
<feature type="transmembrane region" description="Helical" evidence="1">
    <location>
        <begin position="6"/>
        <end position="34"/>
    </location>
</feature>
<dbReference type="InterPro" id="IPR036938">
    <property type="entry name" value="PAP2/HPO_sf"/>
</dbReference>
<gene>
    <name evidence="3" type="ORF">LMG29542_04019</name>
</gene>
<dbReference type="AlphaFoldDB" id="A0A6J5E488"/>
<keyword evidence="4" id="KW-1185">Reference proteome</keyword>
<keyword evidence="1" id="KW-1133">Transmembrane helix</keyword>